<evidence type="ECO:0000259" key="4">
    <source>
        <dbReference type="Pfam" id="PF00248"/>
    </source>
</evidence>
<dbReference type="InterPro" id="IPR018170">
    <property type="entry name" value="Aldo/ket_reductase_CS"/>
</dbReference>
<sequence>MPLPEYFTLQNGMKIPAIGFGTWAGGVEDRKWCEEAVLEALKIGYRHLDSAWHYGVDRELGRAIKASGIPRSEIWVTTKFWPQFHSPEDVGKSLEWTLKESGLDYVDLLLVHWPVAFERKDIDLSNVDPSDPEKSEEQLGVKVHPGTDRPVIAQLDMIATWRAMEVLVEAGKTRALGVSNFSRQQLEDLLPHVRVPIVVNQIEAHPWYPNKKLLKYCQDHAILFQAYSPFAGQNRNGETLVKDPQVIAIAEKNNIDVGALLVSWGLQRGTNPLPKSGTPKRIKTNFMQVKELSVEDTSALNALERAPKLGRSIDFSEAWVS</sequence>
<dbReference type="EMBL" id="KN837111">
    <property type="protein sequence ID" value="KIJ45744.1"/>
    <property type="molecule type" value="Genomic_DNA"/>
</dbReference>
<evidence type="ECO:0000313" key="5">
    <source>
        <dbReference type="EMBL" id="KIJ45744.1"/>
    </source>
</evidence>
<dbReference type="PROSITE" id="PS00062">
    <property type="entry name" value="ALDOKETO_REDUCTASE_2"/>
    <property type="match status" value="1"/>
</dbReference>
<evidence type="ECO:0000313" key="6">
    <source>
        <dbReference type="Proteomes" id="UP000054279"/>
    </source>
</evidence>
<keyword evidence="6" id="KW-1185">Reference proteome</keyword>
<accession>A0A0C9VFG9</accession>
<organism evidence="5 6">
    <name type="scientific">Sphaerobolus stellatus (strain SS14)</name>
    <dbReference type="NCBI Taxonomy" id="990650"/>
    <lineage>
        <taxon>Eukaryota</taxon>
        <taxon>Fungi</taxon>
        <taxon>Dikarya</taxon>
        <taxon>Basidiomycota</taxon>
        <taxon>Agaricomycotina</taxon>
        <taxon>Agaricomycetes</taxon>
        <taxon>Phallomycetidae</taxon>
        <taxon>Geastrales</taxon>
        <taxon>Sphaerobolaceae</taxon>
        <taxon>Sphaerobolus</taxon>
    </lineage>
</organism>
<feature type="site" description="Lowers pKa of active site Tyr" evidence="3">
    <location>
        <position position="79"/>
    </location>
</feature>
<evidence type="ECO:0000256" key="2">
    <source>
        <dbReference type="PIRSR" id="PIRSR000097-2"/>
    </source>
</evidence>
<dbReference type="HOGENOM" id="CLU_023205_0_0_1"/>
<dbReference type="PIRSF" id="PIRSF000097">
    <property type="entry name" value="AKR"/>
    <property type="match status" value="1"/>
</dbReference>
<name>A0A0C9VFG9_SPHS4</name>
<evidence type="ECO:0000256" key="3">
    <source>
        <dbReference type="PIRSR" id="PIRSR000097-3"/>
    </source>
</evidence>
<dbReference type="Proteomes" id="UP000054279">
    <property type="component" value="Unassembled WGS sequence"/>
</dbReference>
<dbReference type="OrthoDB" id="416253at2759"/>
<dbReference type="PANTHER" id="PTHR11732">
    <property type="entry name" value="ALDO/KETO REDUCTASE"/>
    <property type="match status" value="1"/>
</dbReference>
<proteinExistence type="predicted"/>
<gene>
    <name evidence="5" type="ORF">M422DRAFT_166528</name>
</gene>
<feature type="binding site" evidence="2">
    <location>
        <position position="112"/>
    </location>
    <ligand>
        <name>substrate</name>
    </ligand>
</feature>
<feature type="domain" description="NADP-dependent oxidoreductase" evidence="4">
    <location>
        <begin position="18"/>
        <end position="303"/>
    </location>
</feature>
<dbReference type="Gene3D" id="3.20.20.100">
    <property type="entry name" value="NADP-dependent oxidoreductase domain"/>
    <property type="match status" value="1"/>
</dbReference>
<dbReference type="PRINTS" id="PR00069">
    <property type="entry name" value="ALDKETRDTASE"/>
</dbReference>
<evidence type="ECO:0000256" key="1">
    <source>
        <dbReference type="PIRSR" id="PIRSR000097-1"/>
    </source>
</evidence>
<dbReference type="InterPro" id="IPR023210">
    <property type="entry name" value="NADP_OxRdtase_dom"/>
</dbReference>
<reference evidence="5 6" key="1">
    <citation type="submission" date="2014-06" db="EMBL/GenBank/DDBJ databases">
        <title>Evolutionary Origins and Diversification of the Mycorrhizal Mutualists.</title>
        <authorList>
            <consortium name="DOE Joint Genome Institute"/>
            <consortium name="Mycorrhizal Genomics Consortium"/>
            <person name="Kohler A."/>
            <person name="Kuo A."/>
            <person name="Nagy L.G."/>
            <person name="Floudas D."/>
            <person name="Copeland A."/>
            <person name="Barry K.W."/>
            <person name="Cichocki N."/>
            <person name="Veneault-Fourrey C."/>
            <person name="LaButti K."/>
            <person name="Lindquist E.A."/>
            <person name="Lipzen A."/>
            <person name="Lundell T."/>
            <person name="Morin E."/>
            <person name="Murat C."/>
            <person name="Riley R."/>
            <person name="Ohm R."/>
            <person name="Sun H."/>
            <person name="Tunlid A."/>
            <person name="Henrissat B."/>
            <person name="Grigoriev I.V."/>
            <person name="Hibbett D.S."/>
            <person name="Martin F."/>
        </authorList>
    </citation>
    <scope>NUCLEOTIDE SEQUENCE [LARGE SCALE GENOMIC DNA]</scope>
    <source>
        <strain evidence="5 6">SS14</strain>
    </source>
</reference>
<dbReference type="InterPro" id="IPR036812">
    <property type="entry name" value="NAD(P)_OxRdtase_dom_sf"/>
</dbReference>
<dbReference type="Pfam" id="PF00248">
    <property type="entry name" value="Aldo_ket_red"/>
    <property type="match status" value="1"/>
</dbReference>
<protein>
    <recommendedName>
        <fullName evidence="4">NADP-dependent oxidoreductase domain-containing protein</fullName>
    </recommendedName>
</protein>
<dbReference type="InterPro" id="IPR020471">
    <property type="entry name" value="AKR"/>
</dbReference>
<dbReference type="GO" id="GO:0016491">
    <property type="term" value="F:oxidoreductase activity"/>
    <property type="evidence" value="ECO:0007669"/>
    <property type="project" value="InterPro"/>
</dbReference>
<feature type="active site" description="Proton donor" evidence="1">
    <location>
        <position position="54"/>
    </location>
</feature>
<dbReference type="CDD" id="cd19071">
    <property type="entry name" value="AKR_AKR1-5-like"/>
    <property type="match status" value="1"/>
</dbReference>
<dbReference type="AlphaFoldDB" id="A0A0C9VFG9"/>
<dbReference type="SUPFAM" id="SSF51430">
    <property type="entry name" value="NAD(P)-linked oxidoreductase"/>
    <property type="match status" value="1"/>
</dbReference>